<dbReference type="SUPFAM" id="SSF111384">
    <property type="entry name" value="OmpH-like"/>
    <property type="match status" value="1"/>
</dbReference>
<dbReference type="PANTHER" id="PTHR35089">
    <property type="entry name" value="CHAPERONE PROTEIN SKP"/>
    <property type="match status" value="1"/>
</dbReference>
<keyword evidence="2 4" id="KW-0732">Signal</keyword>
<dbReference type="InterPro" id="IPR005632">
    <property type="entry name" value="Chaperone_Skp"/>
</dbReference>
<dbReference type="Gene3D" id="3.30.910.20">
    <property type="entry name" value="Skp domain"/>
    <property type="match status" value="1"/>
</dbReference>
<sequence>MSVSRTVTLRLRHAVCALVLLGTATAAPAQPDSDLSIGYVNPGRVSDEAPQADAARQRLQEEFAPRDEEIIALQESLRDLEDRLANQRMNLDSEAEEALRRRIVNQRRQIQRQQEIFREDFNLRRNEALGDLQQRILRVVERFAAEQGYDLVVSDGVVFASDAVNITDRIIERLERQYEQRNNNE</sequence>
<protein>
    <submittedName>
        <fullName evidence="5">OmpH family outer membrane protein</fullName>
    </submittedName>
</protein>
<proteinExistence type="inferred from homology"/>
<dbReference type="EMBL" id="VMKP01000004">
    <property type="protein sequence ID" value="TVO63782.1"/>
    <property type="molecule type" value="Genomic_DNA"/>
</dbReference>
<evidence type="ECO:0000256" key="4">
    <source>
        <dbReference type="SAM" id="SignalP"/>
    </source>
</evidence>
<evidence type="ECO:0000256" key="1">
    <source>
        <dbReference type="ARBA" id="ARBA00009091"/>
    </source>
</evidence>
<dbReference type="AlphaFoldDB" id="A0A557RF48"/>
<dbReference type="Proteomes" id="UP000316688">
    <property type="component" value="Unassembled WGS sequence"/>
</dbReference>
<organism evidence="5 6">
    <name type="scientific">Spiribacter aquaticus</name>
    <dbReference type="NCBI Taxonomy" id="1935996"/>
    <lineage>
        <taxon>Bacteria</taxon>
        <taxon>Pseudomonadati</taxon>
        <taxon>Pseudomonadota</taxon>
        <taxon>Gammaproteobacteria</taxon>
        <taxon>Chromatiales</taxon>
        <taxon>Ectothiorhodospiraceae</taxon>
        <taxon>Spiribacter</taxon>
    </lineage>
</organism>
<dbReference type="GO" id="GO:0050821">
    <property type="term" value="P:protein stabilization"/>
    <property type="evidence" value="ECO:0007669"/>
    <property type="project" value="TreeGrafter"/>
</dbReference>
<feature type="signal peptide" evidence="4">
    <location>
        <begin position="1"/>
        <end position="26"/>
    </location>
</feature>
<evidence type="ECO:0000313" key="6">
    <source>
        <dbReference type="Proteomes" id="UP000316688"/>
    </source>
</evidence>
<dbReference type="InterPro" id="IPR024930">
    <property type="entry name" value="Skp_dom_sf"/>
</dbReference>
<reference evidence="5 6" key="1">
    <citation type="submission" date="2019-07" db="EMBL/GenBank/DDBJ databases">
        <title>Reclasification of Spiribacter aquaticus.</title>
        <authorList>
            <person name="Leon M.J."/>
            <person name="Sanchez-Porro C."/>
            <person name="Ventosa A."/>
        </authorList>
    </citation>
    <scope>NUCLEOTIDE SEQUENCE [LARGE SCALE GENOMIC DNA]</scope>
    <source>
        <strain evidence="5 6">SP30</strain>
    </source>
</reference>
<dbReference type="Pfam" id="PF03938">
    <property type="entry name" value="OmpH"/>
    <property type="match status" value="1"/>
</dbReference>
<evidence type="ECO:0000313" key="5">
    <source>
        <dbReference type="EMBL" id="TVO63782.1"/>
    </source>
</evidence>
<dbReference type="GO" id="GO:0051082">
    <property type="term" value="F:unfolded protein binding"/>
    <property type="evidence" value="ECO:0007669"/>
    <property type="project" value="InterPro"/>
</dbReference>
<dbReference type="PANTHER" id="PTHR35089:SF1">
    <property type="entry name" value="CHAPERONE PROTEIN SKP"/>
    <property type="match status" value="1"/>
</dbReference>
<name>A0A557RF48_9GAMM</name>
<comment type="similarity">
    <text evidence="1">Belongs to the Skp family.</text>
</comment>
<accession>A0A557RF48</accession>
<keyword evidence="6" id="KW-1185">Reference proteome</keyword>
<evidence type="ECO:0000256" key="2">
    <source>
        <dbReference type="ARBA" id="ARBA00022729"/>
    </source>
</evidence>
<gene>
    <name evidence="5" type="ORF">FPL11_08970</name>
</gene>
<dbReference type="GO" id="GO:0005829">
    <property type="term" value="C:cytosol"/>
    <property type="evidence" value="ECO:0007669"/>
    <property type="project" value="TreeGrafter"/>
</dbReference>
<dbReference type="RefSeq" id="WP_110882763.1">
    <property type="nucleotide sequence ID" value="NZ_VMKP01000004.1"/>
</dbReference>
<keyword evidence="3" id="KW-0175">Coiled coil</keyword>
<comment type="caution">
    <text evidence="5">The sequence shown here is derived from an EMBL/GenBank/DDBJ whole genome shotgun (WGS) entry which is preliminary data.</text>
</comment>
<dbReference type="SMART" id="SM00935">
    <property type="entry name" value="OmpH"/>
    <property type="match status" value="1"/>
</dbReference>
<evidence type="ECO:0000256" key="3">
    <source>
        <dbReference type="SAM" id="Coils"/>
    </source>
</evidence>
<feature type="chain" id="PRO_5021830879" evidence="4">
    <location>
        <begin position="27"/>
        <end position="185"/>
    </location>
</feature>
<feature type="coiled-coil region" evidence="3">
    <location>
        <begin position="70"/>
        <end position="116"/>
    </location>
</feature>